<protein>
    <submittedName>
        <fullName evidence="16">Ionotropic receptor 126</fullName>
    </submittedName>
    <submittedName>
        <fullName evidence="18">Uncharacterized protein LOC108680948</fullName>
    </submittedName>
</protein>
<dbReference type="Gene3D" id="3.40.190.10">
    <property type="entry name" value="Periplasmic binding protein-like II"/>
    <property type="match status" value="1"/>
</dbReference>
<evidence type="ECO:0000256" key="7">
    <source>
        <dbReference type="ARBA" id="ARBA00023136"/>
    </source>
</evidence>
<evidence type="ECO:0000256" key="5">
    <source>
        <dbReference type="ARBA" id="ARBA00022989"/>
    </source>
</evidence>
<reference evidence="18" key="4">
    <citation type="submission" date="2025-04" db="UniProtKB">
        <authorList>
            <consortium name="RefSeq"/>
        </authorList>
    </citation>
    <scope>IDENTIFICATION</scope>
    <source>
        <tissue evidence="18">Whole organism</tissue>
    </source>
</reference>
<evidence type="ECO:0000313" key="18">
    <source>
        <dbReference type="RefSeq" id="XP_018025370.1"/>
    </source>
</evidence>
<evidence type="ECO:0000256" key="9">
    <source>
        <dbReference type="ARBA" id="ARBA00023180"/>
    </source>
</evidence>
<evidence type="ECO:0000256" key="3">
    <source>
        <dbReference type="ARBA" id="ARBA00022475"/>
    </source>
</evidence>
<feature type="region of interest" description="Disordered" evidence="12">
    <location>
        <begin position="845"/>
        <end position="882"/>
    </location>
</feature>
<dbReference type="GO" id="GO:0005886">
    <property type="term" value="C:plasma membrane"/>
    <property type="evidence" value="ECO:0007669"/>
    <property type="project" value="UniProtKB-SubCell"/>
</dbReference>
<keyword evidence="6" id="KW-0406">Ion transport</keyword>
<evidence type="ECO:0000256" key="1">
    <source>
        <dbReference type="ARBA" id="ARBA00004651"/>
    </source>
</evidence>
<dbReference type="AlphaFoldDB" id="A0A6A0H5N1"/>
<dbReference type="RefSeq" id="XP_018025370.1">
    <property type="nucleotide sequence ID" value="XM_018169881.2"/>
</dbReference>
<reference evidence="16" key="1">
    <citation type="submission" date="2014-08" db="EMBL/GenBank/DDBJ databases">
        <authorList>
            <person name="Murali S."/>
            <person name="Richards S."/>
            <person name="Bandaranaike D."/>
            <person name="Bellair M."/>
            <person name="Blankenburg K."/>
            <person name="Chao H."/>
            <person name="Dinh H."/>
            <person name="Doddapaneni H."/>
            <person name="Dugan-Rocha S."/>
            <person name="Elkadiri S."/>
            <person name="Gnanaolivu R."/>
            <person name="Hughes D."/>
            <person name="Lee S."/>
            <person name="Li M."/>
            <person name="Ming W."/>
            <person name="Munidasa M."/>
            <person name="Muniz J."/>
            <person name="Nguyen L."/>
            <person name="Osuji N."/>
            <person name="Pu L.-L."/>
            <person name="Puazo M."/>
            <person name="Skinner E."/>
            <person name="Qu C."/>
            <person name="Quiroz J."/>
            <person name="Raj R."/>
            <person name="Weissenberger G."/>
            <person name="Xin Y."/>
            <person name="Zou X."/>
            <person name="Han Y."/>
            <person name="Worley K."/>
            <person name="Muzny D."/>
            <person name="Gibbs R."/>
        </authorList>
    </citation>
    <scope>NUCLEOTIDE SEQUENCE</scope>
    <source>
        <strain evidence="16">HAZT.00-mixed</strain>
        <tissue evidence="16">Whole organism</tissue>
    </source>
</reference>
<evidence type="ECO:0000256" key="4">
    <source>
        <dbReference type="ARBA" id="ARBA00022692"/>
    </source>
</evidence>
<organism evidence="16">
    <name type="scientific">Hyalella azteca</name>
    <name type="common">Amphipod</name>
    <dbReference type="NCBI Taxonomy" id="294128"/>
    <lineage>
        <taxon>Eukaryota</taxon>
        <taxon>Metazoa</taxon>
        <taxon>Ecdysozoa</taxon>
        <taxon>Arthropoda</taxon>
        <taxon>Crustacea</taxon>
        <taxon>Multicrustacea</taxon>
        <taxon>Malacostraca</taxon>
        <taxon>Eumalacostraca</taxon>
        <taxon>Peracarida</taxon>
        <taxon>Amphipoda</taxon>
        <taxon>Senticaudata</taxon>
        <taxon>Talitrida</taxon>
        <taxon>Talitroidea</taxon>
        <taxon>Hyalellidae</taxon>
        <taxon>Hyalella</taxon>
    </lineage>
</organism>
<accession>A0A6A0H5N1</accession>
<evidence type="ECO:0000256" key="6">
    <source>
        <dbReference type="ARBA" id="ARBA00023065"/>
    </source>
</evidence>
<dbReference type="GO" id="GO:0015276">
    <property type="term" value="F:ligand-gated monoatomic ion channel activity"/>
    <property type="evidence" value="ECO:0007669"/>
    <property type="project" value="InterPro"/>
</dbReference>
<evidence type="ECO:0000256" key="8">
    <source>
        <dbReference type="ARBA" id="ARBA00023170"/>
    </source>
</evidence>
<dbReference type="EMBL" id="JQDR03007447">
    <property type="protein sequence ID" value="KAA0198571.1"/>
    <property type="molecule type" value="Genomic_DNA"/>
</dbReference>
<evidence type="ECO:0000256" key="10">
    <source>
        <dbReference type="ARBA" id="ARBA00023286"/>
    </source>
</evidence>
<sequence>MRLTAVVLAGFTLWHLSHGVPKLNSSKLRNQLAPQDVTPTVIAEVVEKYGGGRTGPCQLLLYFDQKTVSNEQLRQLQAVLGSPIMLLDVTNIRLGLITAQRGPPVMPKVDLLTNRPEKETCRVLLSWSEAGHQRGLLVLAKLLPDIVRQEDTLILTTEYKNIGSFIPELNRRIVVRKNETPGKNASQVRFVVEQSCLSCGYSPAMEKIGELGEYAGLTWKRRSKNPSLLGKKIRVTYTPSVPNIYTTSEGVLDGLEYRMLQYAAEALNFTYVLQIPADNEWGRFINGSWTGKVGDLVNNRSDLAIGGIVYKSQRSAVALYSTMFHQELWSIVCPRPTKLPLWPYIMFPFRSEKAPSVFTFLVLLHIVAFIIASFASSVKQRNRQNDTPFMKSVKNIFLVAGSFYWRIMACLYFWNLFYCILEPQYEEPINSSIALLDSAKKYGLVRGTTVETVLASSLDASQQKLARDARRLSSISEGFFNLDTNGMCIVGVPKRYAESTIRTRYTTQCGEPAIQVSSENLHTVLGGWLMASKSPLKEKLDPIIVRLQSFGFLNKWQADLYDSLSRSRDEKLPCVVQPVGSLSFYDLRLAFLLLLVGWGAALVLLGAEYAANYFIQKLEDEFGPMHGDHNTSMNYRRAHTQRTWAERVLRQIAPHRQQIRRPIATDAELRRRMYMFFKEMTEPDFLHPQVTIRPPRVAEARSLPHSKSQTVIVHHQAPNSVSKKTYPIQPTSAHASAAARRAPLDVVSKQATSITEVRPYEIPLSRAARVPPLQRNYSSRKTSRRKRLRLPNIPNSPVNALPRLRDPLVRFFSAKQRVQNLIPRDSDGGDSSARLKSSLHLTRKRLLHHSASRNEKSMDLVSPSDPEQREINNDKEDSIDDI</sequence>
<evidence type="ECO:0000256" key="11">
    <source>
        <dbReference type="ARBA" id="ARBA00023303"/>
    </source>
</evidence>
<dbReference type="Pfam" id="PF10613">
    <property type="entry name" value="Lig_chan-Glu_bd"/>
    <property type="match status" value="1"/>
</dbReference>
<feature type="transmembrane region" description="Helical" evidence="13">
    <location>
        <begin position="357"/>
        <end position="375"/>
    </location>
</feature>
<evidence type="ECO:0000313" key="17">
    <source>
        <dbReference type="Proteomes" id="UP000694843"/>
    </source>
</evidence>
<dbReference type="PANTHER" id="PTHR42643">
    <property type="entry name" value="IONOTROPIC RECEPTOR 20A-RELATED"/>
    <property type="match status" value="1"/>
</dbReference>
<comment type="subcellular location">
    <subcellularLocation>
        <location evidence="1">Cell membrane</location>
        <topology evidence="1">Multi-pass membrane protein</topology>
    </subcellularLocation>
</comment>
<evidence type="ECO:0000256" key="14">
    <source>
        <dbReference type="SAM" id="SignalP"/>
    </source>
</evidence>
<feature type="domain" description="Ionotropic glutamate receptor L-glutamate and glycine-binding" evidence="15">
    <location>
        <begin position="242"/>
        <end position="298"/>
    </location>
</feature>
<keyword evidence="10" id="KW-1071">Ligand-gated ion channel</keyword>
<gene>
    <name evidence="18" type="primary">LOC108680948</name>
    <name evidence="16" type="ORF">HAZT_HAZT008037</name>
</gene>
<feature type="transmembrane region" description="Helical" evidence="13">
    <location>
        <begin position="396"/>
        <end position="414"/>
    </location>
</feature>
<reference evidence="16" key="3">
    <citation type="submission" date="2019-06" db="EMBL/GenBank/DDBJ databases">
        <authorList>
            <person name="Poynton C."/>
            <person name="Hasenbein S."/>
            <person name="Benoit J.B."/>
            <person name="Sepulveda M.S."/>
            <person name="Poelchau M.F."/>
            <person name="Murali S.C."/>
            <person name="Chen S."/>
            <person name="Glastad K.M."/>
            <person name="Werren J.H."/>
            <person name="Vineis J.H."/>
            <person name="Bowen J.L."/>
            <person name="Friedrich M."/>
            <person name="Jones J."/>
            <person name="Robertson H.M."/>
            <person name="Feyereisen R."/>
            <person name="Mechler-Hickson A."/>
            <person name="Mathers N."/>
            <person name="Lee C.E."/>
            <person name="Colbourne J.K."/>
            <person name="Biales A."/>
            <person name="Johnston J.S."/>
            <person name="Wellborn G.A."/>
            <person name="Rosendale A.J."/>
            <person name="Cridge A.G."/>
            <person name="Munoz-Torres M.C."/>
            <person name="Bain P.A."/>
            <person name="Manny A.R."/>
            <person name="Major K.M."/>
            <person name="Lambert F.N."/>
            <person name="Vulpe C.D."/>
            <person name="Tuck P."/>
            <person name="Blalock B.J."/>
            <person name="Lin Y.-Y."/>
            <person name="Smith M.E."/>
            <person name="Ochoa-Acuna H."/>
            <person name="Chen M.-J.M."/>
            <person name="Childers C.P."/>
            <person name="Qu J."/>
            <person name="Dugan S."/>
            <person name="Lee S.L."/>
            <person name="Chao H."/>
            <person name="Dinh H."/>
            <person name="Han Y."/>
            <person name="Doddapaneni H."/>
            <person name="Worley K.C."/>
            <person name="Muzny D.M."/>
            <person name="Gibbs R.A."/>
            <person name="Richards S."/>
        </authorList>
    </citation>
    <scope>NUCLEOTIDE SEQUENCE</scope>
    <source>
        <strain evidence="16">HAZT.00-mixed</strain>
        <tissue evidence="16">Whole organism</tissue>
    </source>
</reference>
<feature type="compositionally biased region" description="Basic and acidic residues" evidence="12">
    <location>
        <begin position="866"/>
        <end position="876"/>
    </location>
</feature>
<feature type="signal peptide" evidence="14">
    <location>
        <begin position="1"/>
        <end position="19"/>
    </location>
</feature>
<evidence type="ECO:0000256" key="13">
    <source>
        <dbReference type="SAM" id="Phobius"/>
    </source>
</evidence>
<keyword evidence="3" id="KW-1003">Cell membrane</keyword>
<feature type="chain" id="PRO_5044628579" evidence="14">
    <location>
        <begin position="20"/>
        <end position="882"/>
    </location>
</feature>
<dbReference type="InterPro" id="IPR019594">
    <property type="entry name" value="Glu/Gly-bd"/>
</dbReference>
<dbReference type="GeneID" id="108680948"/>
<keyword evidence="7 13" id="KW-0472">Membrane</keyword>
<dbReference type="KEGG" id="hazt:108680948"/>
<evidence type="ECO:0000313" key="16">
    <source>
        <dbReference type="EMBL" id="KAA0198571.1"/>
    </source>
</evidence>
<name>A0A6A0H5N1_HYAAZ</name>
<dbReference type="SUPFAM" id="SSF53850">
    <property type="entry name" value="Periplasmic binding protein-like II"/>
    <property type="match status" value="1"/>
</dbReference>
<feature type="region of interest" description="Disordered" evidence="12">
    <location>
        <begin position="772"/>
        <end position="796"/>
    </location>
</feature>
<reference evidence="16" key="2">
    <citation type="journal article" date="2018" name="Environ. Sci. Technol.">
        <title>The Toxicogenome of Hyalella azteca: A Model for Sediment Ecotoxicology and Evolutionary Toxicology.</title>
        <authorList>
            <person name="Poynton H.C."/>
            <person name="Hasenbein S."/>
            <person name="Benoit J.B."/>
            <person name="Sepulveda M.S."/>
            <person name="Poelchau M.F."/>
            <person name="Hughes D.S.T."/>
            <person name="Murali S.C."/>
            <person name="Chen S."/>
            <person name="Glastad K.M."/>
            <person name="Goodisman M.A.D."/>
            <person name="Werren J.H."/>
            <person name="Vineis J.H."/>
            <person name="Bowen J.L."/>
            <person name="Friedrich M."/>
            <person name="Jones J."/>
            <person name="Robertson H.M."/>
            <person name="Feyereisen R."/>
            <person name="Mechler-Hickson A."/>
            <person name="Mathers N."/>
            <person name="Lee C.E."/>
            <person name="Colbourne J.K."/>
            <person name="Biales A."/>
            <person name="Johnston J.S."/>
            <person name="Wellborn G.A."/>
            <person name="Rosendale A.J."/>
            <person name="Cridge A.G."/>
            <person name="Munoz-Torres M.C."/>
            <person name="Bain P.A."/>
            <person name="Manny A.R."/>
            <person name="Major K.M."/>
            <person name="Lambert F.N."/>
            <person name="Vulpe C.D."/>
            <person name="Tuck P."/>
            <person name="Blalock B.J."/>
            <person name="Lin Y.Y."/>
            <person name="Smith M.E."/>
            <person name="Ochoa-Acuna H."/>
            <person name="Chen M.M."/>
            <person name="Childers C.P."/>
            <person name="Qu J."/>
            <person name="Dugan S."/>
            <person name="Lee S.L."/>
            <person name="Chao H."/>
            <person name="Dinh H."/>
            <person name="Han Y."/>
            <person name="Doddapaneni H."/>
            <person name="Worley K.C."/>
            <person name="Muzny D.M."/>
            <person name="Gibbs R.A."/>
            <person name="Richards S."/>
        </authorList>
    </citation>
    <scope>NUCLEOTIDE SEQUENCE</scope>
    <source>
        <strain evidence="16">HAZT.00-mixed</strain>
        <tissue evidence="16">Whole organism</tissue>
    </source>
</reference>
<keyword evidence="8 16" id="KW-0675">Receptor</keyword>
<keyword evidence="5 13" id="KW-1133">Transmembrane helix</keyword>
<keyword evidence="14" id="KW-0732">Signal</keyword>
<keyword evidence="17" id="KW-1185">Reference proteome</keyword>
<dbReference type="InterPro" id="IPR052192">
    <property type="entry name" value="Insect_Ionotropic_Sensory_Rcpt"/>
</dbReference>
<keyword evidence="2" id="KW-0813">Transport</keyword>
<dbReference type="SMART" id="SM00918">
    <property type="entry name" value="Lig_chan-Glu_bd"/>
    <property type="match status" value="1"/>
</dbReference>
<keyword evidence="9" id="KW-0325">Glycoprotein</keyword>
<dbReference type="Proteomes" id="UP000711488">
    <property type="component" value="Unassembled WGS sequence"/>
</dbReference>
<dbReference type="OrthoDB" id="5984008at2759"/>
<evidence type="ECO:0000256" key="12">
    <source>
        <dbReference type="SAM" id="MobiDB-lite"/>
    </source>
</evidence>
<dbReference type="Proteomes" id="UP000694843">
    <property type="component" value="Unplaced"/>
</dbReference>
<proteinExistence type="predicted"/>
<keyword evidence="11" id="KW-0407">Ion channel</keyword>
<evidence type="ECO:0000256" key="2">
    <source>
        <dbReference type="ARBA" id="ARBA00022448"/>
    </source>
</evidence>
<dbReference type="PANTHER" id="PTHR42643:SF24">
    <property type="entry name" value="IONOTROPIC RECEPTOR 60A"/>
    <property type="match status" value="1"/>
</dbReference>
<evidence type="ECO:0000259" key="15">
    <source>
        <dbReference type="SMART" id="SM00918"/>
    </source>
</evidence>
<keyword evidence="4 13" id="KW-0812">Transmembrane</keyword>